<dbReference type="Proteomes" id="UP000217005">
    <property type="component" value="Unassembled WGS sequence"/>
</dbReference>
<dbReference type="Gene3D" id="3.40.190.10">
    <property type="entry name" value="Periplasmic binding protein-like II"/>
    <property type="match status" value="2"/>
</dbReference>
<dbReference type="CDD" id="cd01008">
    <property type="entry name" value="PBP2_NrtA_SsuA_CpmA_like"/>
    <property type="match status" value="1"/>
</dbReference>
<organism evidence="2 3">
    <name type="scientific">Bordetella genomosp. 1</name>
    <dbReference type="NCBI Taxonomy" id="1395607"/>
    <lineage>
        <taxon>Bacteria</taxon>
        <taxon>Pseudomonadati</taxon>
        <taxon>Pseudomonadota</taxon>
        <taxon>Betaproteobacteria</taxon>
        <taxon>Burkholderiales</taxon>
        <taxon>Alcaligenaceae</taxon>
        <taxon>Bordetella</taxon>
    </lineage>
</organism>
<evidence type="ECO:0000313" key="3">
    <source>
        <dbReference type="Proteomes" id="UP000217005"/>
    </source>
</evidence>
<evidence type="ECO:0000259" key="1">
    <source>
        <dbReference type="Pfam" id="PF09084"/>
    </source>
</evidence>
<dbReference type="InterPro" id="IPR006311">
    <property type="entry name" value="TAT_signal"/>
</dbReference>
<dbReference type="PROSITE" id="PS51318">
    <property type="entry name" value="TAT"/>
    <property type="match status" value="1"/>
</dbReference>
<name>A0A261SF56_9BORD</name>
<evidence type="ECO:0000313" key="2">
    <source>
        <dbReference type="EMBL" id="OZI35450.1"/>
    </source>
</evidence>
<reference evidence="2 3" key="1">
    <citation type="submission" date="2017-05" db="EMBL/GenBank/DDBJ databases">
        <title>Complete and WGS of Bordetella genogroups.</title>
        <authorList>
            <person name="Spilker T."/>
            <person name="LiPuma J."/>
        </authorList>
    </citation>
    <scope>NUCLEOTIDE SEQUENCE [LARGE SCALE GENOMIC DNA]</scope>
    <source>
        <strain evidence="2 3">AU17610</strain>
    </source>
</reference>
<dbReference type="AlphaFoldDB" id="A0A261SF56"/>
<accession>A0A261SF56</accession>
<dbReference type="PANTHER" id="PTHR30024">
    <property type="entry name" value="ALIPHATIC SULFONATES-BINDING PROTEIN-RELATED"/>
    <property type="match status" value="1"/>
</dbReference>
<dbReference type="RefSeq" id="WP_094826259.1">
    <property type="nucleotide sequence ID" value="NZ_NEVL01000003.1"/>
</dbReference>
<feature type="domain" description="SsuA/THI5-like" evidence="1">
    <location>
        <begin position="61"/>
        <end position="268"/>
    </location>
</feature>
<protein>
    <submittedName>
        <fullName evidence="2">ABC transporter substrate-binding protein</fullName>
    </submittedName>
</protein>
<sequence length="350" mass="37502">MSSFKKLATIDTARRRLLFNIGVAATAGVAGVSLPRAVLAQAREQAVLASGSAGYTWALPFVAESAGYWKDRNVDLKVLDFPTGRDSMQALLAGSANFSTTTDTPFVFAVLQGLKPGVLANFSRYSYDMKIVAREGSGIKADDPASLKGKKVGTPAGTSGQYALARYLDFAGLGQRDVTQVNLAPTDLIGALVRGDIDAFSWTAQAGNAALRQSGGKAYFLTQTGYEKFFRSHQLLLVNQNTLDNRGPLVRDAIAALLDAEKRIAQDPAWPELIAARIRSTPAEVKQATSVFEFKVGFDDSFIEDLVVQAQWAIDNKLSPKPAGDLRTLFRAAIKDAPLAAAAPERVTLS</sequence>
<dbReference type="SUPFAM" id="SSF53850">
    <property type="entry name" value="Periplasmic binding protein-like II"/>
    <property type="match status" value="1"/>
</dbReference>
<proteinExistence type="predicted"/>
<comment type="caution">
    <text evidence="2">The sequence shown here is derived from an EMBL/GenBank/DDBJ whole genome shotgun (WGS) entry which is preliminary data.</text>
</comment>
<dbReference type="EMBL" id="NEVL01000003">
    <property type="protein sequence ID" value="OZI35450.1"/>
    <property type="molecule type" value="Genomic_DNA"/>
</dbReference>
<dbReference type="Pfam" id="PF09084">
    <property type="entry name" value="NMT1"/>
    <property type="match status" value="1"/>
</dbReference>
<dbReference type="OrthoDB" id="286202at2"/>
<gene>
    <name evidence="2" type="ORF">CEG14_10195</name>
</gene>
<dbReference type="InterPro" id="IPR015168">
    <property type="entry name" value="SsuA/THI5"/>
</dbReference>